<keyword evidence="5 6" id="KW-0472">Membrane</keyword>
<feature type="transmembrane region" description="Helical" evidence="6">
    <location>
        <begin position="32"/>
        <end position="54"/>
    </location>
</feature>
<dbReference type="InterPro" id="IPR017039">
    <property type="entry name" value="Virul_fac_BrkB"/>
</dbReference>
<evidence type="ECO:0000256" key="2">
    <source>
        <dbReference type="ARBA" id="ARBA00022475"/>
    </source>
</evidence>
<sequence length="294" mass="31917">MDLAALRKRLDRIPIVGHLLSEFVRIEFIDRCMLIAAQGLLALVPMLVVVAAFFPRLTDDALQELTSVTGLGSTGSSTVTSDLQPDQVRNQTGLVGAAITLFSATSFARAMERMYERVWQQPHIGGLSGTRRCFMWLIGWLLILQVLAALRSVLHGGSLVTDVFGLGVEMVMMSAIWWGTSWVLLFGRVGWLRLTTGAVLAGAVTVIYTHLSGLLMPAYVSANARQFGTLGIILSLSTWLIGLAAVLVGSALVGRVVTEDPTVLAMLRTVRGWVDVRGPRRPEGPPRRRPAGRS</sequence>
<dbReference type="RefSeq" id="WP_344048537.1">
    <property type="nucleotide sequence ID" value="NZ_BAAAPB010000008.1"/>
</dbReference>
<evidence type="ECO:0000313" key="7">
    <source>
        <dbReference type="EMBL" id="GAA1977241.1"/>
    </source>
</evidence>
<keyword evidence="4 6" id="KW-1133">Transmembrane helix</keyword>
<comment type="subcellular location">
    <subcellularLocation>
        <location evidence="1">Cell membrane</location>
        <topology evidence="1">Multi-pass membrane protein</topology>
    </subcellularLocation>
</comment>
<feature type="transmembrane region" description="Helical" evidence="6">
    <location>
        <begin position="166"/>
        <end position="186"/>
    </location>
</feature>
<feature type="transmembrane region" description="Helical" evidence="6">
    <location>
        <begin position="93"/>
        <end position="112"/>
    </location>
</feature>
<evidence type="ECO:0000256" key="4">
    <source>
        <dbReference type="ARBA" id="ARBA00022989"/>
    </source>
</evidence>
<evidence type="ECO:0000256" key="3">
    <source>
        <dbReference type="ARBA" id="ARBA00022692"/>
    </source>
</evidence>
<comment type="caution">
    <text evidence="7">The sequence shown here is derived from an EMBL/GenBank/DDBJ whole genome shotgun (WGS) entry which is preliminary data.</text>
</comment>
<dbReference type="EMBL" id="BAAAPB010000008">
    <property type="protein sequence ID" value="GAA1977241.1"/>
    <property type="molecule type" value="Genomic_DNA"/>
</dbReference>
<organism evidence="7 8">
    <name type="scientific">Nocardioides panacihumi</name>
    <dbReference type="NCBI Taxonomy" id="400774"/>
    <lineage>
        <taxon>Bacteria</taxon>
        <taxon>Bacillati</taxon>
        <taxon>Actinomycetota</taxon>
        <taxon>Actinomycetes</taxon>
        <taxon>Propionibacteriales</taxon>
        <taxon>Nocardioidaceae</taxon>
        <taxon>Nocardioides</taxon>
    </lineage>
</organism>
<evidence type="ECO:0000256" key="6">
    <source>
        <dbReference type="SAM" id="Phobius"/>
    </source>
</evidence>
<gene>
    <name evidence="7" type="ORF">GCM10009798_43060</name>
</gene>
<evidence type="ECO:0000256" key="1">
    <source>
        <dbReference type="ARBA" id="ARBA00004651"/>
    </source>
</evidence>
<keyword evidence="8" id="KW-1185">Reference proteome</keyword>
<evidence type="ECO:0000256" key="5">
    <source>
        <dbReference type="ARBA" id="ARBA00023136"/>
    </source>
</evidence>
<dbReference type="Proteomes" id="UP001500571">
    <property type="component" value="Unassembled WGS sequence"/>
</dbReference>
<protein>
    <submittedName>
        <fullName evidence="7">Uncharacterized protein</fullName>
    </submittedName>
</protein>
<evidence type="ECO:0000313" key="8">
    <source>
        <dbReference type="Proteomes" id="UP001500571"/>
    </source>
</evidence>
<feature type="transmembrane region" description="Helical" evidence="6">
    <location>
        <begin position="198"/>
        <end position="220"/>
    </location>
</feature>
<name>A0ABN2RYX4_9ACTN</name>
<proteinExistence type="predicted"/>
<reference evidence="7 8" key="1">
    <citation type="journal article" date="2019" name="Int. J. Syst. Evol. Microbiol.">
        <title>The Global Catalogue of Microorganisms (GCM) 10K type strain sequencing project: providing services to taxonomists for standard genome sequencing and annotation.</title>
        <authorList>
            <consortium name="The Broad Institute Genomics Platform"/>
            <consortium name="The Broad Institute Genome Sequencing Center for Infectious Disease"/>
            <person name="Wu L."/>
            <person name="Ma J."/>
        </authorList>
    </citation>
    <scope>NUCLEOTIDE SEQUENCE [LARGE SCALE GENOMIC DNA]</scope>
    <source>
        <strain evidence="7 8">JCM 15309</strain>
    </source>
</reference>
<keyword evidence="2" id="KW-1003">Cell membrane</keyword>
<feature type="transmembrane region" description="Helical" evidence="6">
    <location>
        <begin position="232"/>
        <end position="258"/>
    </location>
</feature>
<accession>A0ABN2RYX4</accession>
<feature type="transmembrane region" description="Helical" evidence="6">
    <location>
        <begin position="133"/>
        <end position="154"/>
    </location>
</feature>
<keyword evidence="3 6" id="KW-0812">Transmembrane</keyword>
<dbReference type="Pfam" id="PF03631">
    <property type="entry name" value="Virul_fac_BrkB"/>
    <property type="match status" value="1"/>
</dbReference>